<dbReference type="InterPro" id="IPR018522">
    <property type="entry name" value="TopoIIA_CS"/>
</dbReference>
<keyword evidence="6 11" id="KW-0067">ATP-binding</keyword>
<dbReference type="GO" id="GO:0046872">
    <property type="term" value="F:metal ion binding"/>
    <property type="evidence" value="ECO:0007669"/>
    <property type="project" value="UniProtKB-KW"/>
</dbReference>
<dbReference type="SMART" id="SM00433">
    <property type="entry name" value="TOP2c"/>
    <property type="match status" value="1"/>
</dbReference>
<dbReference type="PRINTS" id="PR01159">
    <property type="entry name" value="DNAGYRASEB"/>
</dbReference>
<dbReference type="GO" id="GO:0005524">
    <property type="term" value="F:ATP binding"/>
    <property type="evidence" value="ECO:0007669"/>
    <property type="project" value="UniProtKB-UniRule"/>
</dbReference>
<evidence type="ECO:0000313" key="14">
    <source>
        <dbReference type="EMBL" id="KAK9785255.1"/>
    </source>
</evidence>
<protein>
    <recommendedName>
        <fullName evidence="11">DNA topoisomerase 2</fullName>
        <ecNumber evidence="11">5.6.2.2</ecNumber>
    </recommendedName>
</protein>
<dbReference type="PROSITE" id="PS00177">
    <property type="entry name" value="TOPOISOMERASE_II"/>
    <property type="match status" value="1"/>
</dbReference>
<evidence type="ECO:0000259" key="13">
    <source>
        <dbReference type="PROSITE" id="PS50880"/>
    </source>
</evidence>
<evidence type="ECO:0000256" key="9">
    <source>
        <dbReference type="ARBA" id="ARBA00023125"/>
    </source>
</evidence>
<evidence type="ECO:0000256" key="3">
    <source>
        <dbReference type="ARBA" id="ARBA00010708"/>
    </source>
</evidence>
<dbReference type="PROSITE" id="PS50880">
    <property type="entry name" value="TOPRIM"/>
    <property type="match status" value="1"/>
</dbReference>
<evidence type="ECO:0000256" key="11">
    <source>
        <dbReference type="RuleBase" id="RU362094"/>
    </source>
</evidence>
<feature type="region of interest" description="Disordered" evidence="12">
    <location>
        <begin position="267"/>
        <end position="287"/>
    </location>
</feature>
<evidence type="ECO:0000256" key="2">
    <source>
        <dbReference type="ARBA" id="ARBA00001946"/>
    </source>
</evidence>
<evidence type="ECO:0000256" key="12">
    <source>
        <dbReference type="SAM" id="MobiDB-lite"/>
    </source>
</evidence>
<dbReference type="AlphaFoldDB" id="A0AAW1NLR1"/>
<evidence type="ECO:0000256" key="5">
    <source>
        <dbReference type="ARBA" id="ARBA00022741"/>
    </source>
</evidence>
<dbReference type="SUPFAM" id="SSF54211">
    <property type="entry name" value="Ribosomal protein S5 domain 2-like"/>
    <property type="match status" value="1"/>
</dbReference>
<dbReference type="SUPFAM" id="SSF55874">
    <property type="entry name" value="ATPase domain of HSP90 chaperone/DNA topoisomerase II/histidine kinase"/>
    <property type="match status" value="1"/>
</dbReference>
<comment type="cofactor">
    <cofactor evidence="2">
        <name>Mg(2+)</name>
        <dbReference type="ChEBI" id="CHEBI:18420"/>
    </cofactor>
</comment>
<dbReference type="PANTHER" id="PTHR45866">
    <property type="entry name" value="DNA GYRASE/TOPOISOMERASE SUBUNIT B"/>
    <property type="match status" value="1"/>
</dbReference>
<dbReference type="CDD" id="cd00822">
    <property type="entry name" value="TopoII_Trans_DNA_gyrase"/>
    <property type="match status" value="1"/>
</dbReference>
<dbReference type="Gene3D" id="3.40.50.670">
    <property type="match status" value="1"/>
</dbReference>
<keyword evidence="8 11" id="KW-0799">Topoisomerase</keyword>
<dbReference type="InterPro" id="IPR006171">
    <property type="entry name" value="TOPRIM_dom"/>
</dbReference>
<dbReference type="SUPFAM" id="SSF56719">
    <property type="entry name" value="Type II DNA topoisomerase"/>
    <property type="match status" value="1"/>
</dbReference>
<keyword evidence="5 11" id="KW-0547">Nucleotide-binding</keyword>
<dbReference type="Pfam" id="PF00986">
    <property type="entry name" value="DNA_gyraseB_C"/>
    <property type="match status" value="1"/>
</dbReference>
<dbReference type="SMART" id="SM00387">
    <property type="entry name" value="HATPase_c"/>
    <property type="match status" value="1"/>
</dbReference>
<evidence type="ECO:0000256" key="6">
    <source>
        <dbReference type="ARBA" id="ARBA00022840"/>
    </source>
</evidence>
<dbReference type="PRINTS" id="PR00418">
    <property type="entry name" value="TPI2FAMILY"/>
</dbReference>
<comment type="caution">
    <text evidence="14">The sequence shown here is derived from an EMBL/GenBank/DDBJ whole genome shotgun (WGS) entry which is preliminary data.</text>
</comment>
<feature type="domain" description="Toprim" evidence="13">
    <location>
        <begin position="499"/>
        <end position="613"/>
    </location>
</feature>
<evidence type="ECO:0000256" key="10">
    <source>
        <dbReference type="ARBA" id="ARBA00023235"/>
    </source>
</evidence>
<comment type="similarity">
    <text evidence="11">Belongs to the type II topoisomerase family.</text>
</comment>
<evidence type="ECO:0000256" key="1">
    <source>
        <dbReference type="ARBA" id="ARBA00000185"/>
    </source>
</evidence>
<dbReference type="InterPro" id="IPR002288">
    <property type="entry name" value="DNA_gyrase_B_C"/>
</dbReference>
<dbReference type="InterPro" id="IPR036890">
    <property type="entry name" value="HATPase_C_sf"/>
</dbReference>
<dbReference type="EC" id="5.6.2.2" evidence="11"/>
<dbReference type="InterPro" id="IPR000565">
    <property type="entry name" value="Topo_IIA_B"/>
</dbReference>
<dbReference type="InterPro" id="IPR001241">
    <property type="entry name" value="Topo_IIA"/>
</dbReference>
<keyword evidence="15" id="KW-1185">Reference proteome</keyword>
<dbReference type="EMBL" id="JALJOQ010000312">
    <property type="protein sequence ID" value="KAK9785255.1"/>
    <property type="molecule type" value="Genomic_DNA"/>
</dbReference>
<dbReference type="GO" id="GO:0003677">
    <property type="term" value="F:DNA binding"/>
    <property type="evidence" value="ECO:0007669"/>
    <property type="project" value="UniProtKB-UniRule"/>
</dbReference>
<dbReference type="InterPro" id="IPR013759">
    <property type="entry name" value="Topo_IIA_B_C"/>
</dbReference>
<comment type="subunit">
    <text evidence="11">Homodimer.</text>
</comment>
<keyword evidence="9 11" id="KW-0238">DNA-binding</keyword>
<comment type="similarity">
    <text evidence="3">Belongs to the type II topoisomerase GyrB family.</text>
</comment>
<gene>
    <name evidence="14" type="ORF">WJX73_002885</name>
</gene>
<accession>A0AAW1NLR1</accession>
<sequence>MSTTFLTNLRHFKNFCTCPAGLSRLSYRPRNIHCAVAPQTAESVAPKKTKDRTSEYGVNQIQVLEGLDPVRKRPGMYIGSTGPKGLHHLVYEVLDNAVDEVQGGHAQNIQVELDLASGWVKIADDGRGVPTDKHPATGKSAVETVLTVLHAGGKFGGGSSSSGYAVSGGLHGVGISVVNALSKALHITVWRKGKEHHQRFSRGKPQMELQVVDLPSGGKRRTGTQVEFLFDRQIFSKGISMDADTIRQRLKELAFLNSAATIQYTVRDRGSKESSKASQGEEGARVQGDIVSQETMHHSGGLQEYVAHLNQKREPLHDKPVYTTQTAEGVVVEVALQWCADNQSDVVVGFVNNVKTIDGGTHLDGFKAALTRTLNLLARKTKALKEGDPNLSGDNIREGLTAVVHVKVPEPEFEGQTKTRLGNVEVRKIVDNIVAADVGEALELDAGTLAIVVSKAIAAFKAADAARRARELVRRKNVLTRSTLPGKLADCTSTDRAHSEIFIVEGDSAGGSAKQARDRRFQAILPLRGKILNVERADDAALYKNNEISSLIVALGLGVQGGQDISGLRYGRVILLTDADVDGAHIRTLLLTFLFRFARELFVQGHVFVGMPPLYRLDVGKQSHYCYNDVELQQRLQGVSPGSFHIQRFKGLGEMMPEQLWSTTLDPSTRVLRRLTLGDAAQAAQLFSVLMGSQVAPRRQLIQEHAGRLDLDDLDI</sequence>
<dbReference type="Pfam" id="PF00204">
    <property type="entry name" value="DNA_gyraseB"/>
    <property type="match status" value="1"/>
</dbReference>
<dbReference type="Pfam" id="PF01751">
    <property type="entry name" value="Toprim"/>
    <property type="match status" value="1"/>
</dbReference>
<evidence type="ECO:0000256" key="7">
    <source>
        <dbReference type="ARBA" id="ARBA00022842"/>
    </source>
</evidence>
<evidence type="ECO:0000256" key="8">
    <source>
        <dbReference type="ARBA" id="ARBA00023029"/>
    </source>
</evidence>
<dbReference type="Pfam" id="PF02518">
    <property type="entry name" value="HATPase_c"/>
    <property type="match status" value="1"/>
</dbReference>
<proteinExistence type="inferred from homology"/>
<comment type="catalytic activity">
    <reaction evidence="1 11">
        <text>ATP-dependent breakage, passage and rejoining of double-stranded DNA.</text>
        <dbReference type="EC" id="5.6.2.2"/>
    </reaction>
</comment>
<dbReference type="InterPro" id="IPR013506">
    <property type="entry name" value="Topo_IIA_bsu_dom2"/>
</dbReference>
<dbReference type="Proteomes" id="UP001465755">
    <property type="component" value="Unassembled WGS sequence"/>
</dbReference>
<dbReference type="Gene3D" id="3.30.230.10">
    <property type="match status" value="1"/>
</dbReference>
<dbReference type="InterPro" id="IPR014721">
    <property type="entry name" value="Ribsml_uS5_D2-typ_fold_subgr"/>
</dbReference>
<evidence type="ECO:0000256" key="4">
    <source>
        <dbReference type="ARBA" id="ARBA00022723"/>
    </source>
</evidence>
<keyword evidence="4" id="KW-0479">Metal-binding</keyword>
<organism evidence="14 15">
    <name type="scientific">Symbiochloris irregularis</name>
    <dbReference type="NCBI Taxonomy" id="706552"/>
    <lineage>
        <taxon>Eukaryota</taxon>
        <taxon>Viridiplantae</taxon>
        <taxon>Chlorophyta</taxon>
        <taxon>core chlorophytes</taxon>
        <taxon>Trebouxiophyceae</taxon>
        <taxon>Trebouxiales</taxon>
        <taxon>Trebouxiaceae</taxon>
        <taxon>Symbiochloris</taxon>
    </lineage>
</organism>
<keyword evidence="10 11" id="KW-0413">Isomerase</keyword>
<dbReference type="InterPro" id="IPR020568">
    <property type="entry name" value="Ribosomal_Su5_D2-typ_SF"/>
</dbReference>
<evidence type="ECO:0000313" key="15">
    <source>
        <dbReference type="Proteomes" id="UP001465755"/>
    </source>
</evidence>
<dbReference type="InterPro" id="IPR003594">
    <property type="entry name" value="HATPase_dom"/>
</dbReference>
<dbReference type="PANTHER" id="PTHR45866:SF1">
    <property type="entry name" value="DNA GYRASE SUBUNIT B, MITOCHONDRIAL"/>
    <property type="match status" value="1"/>
</dbReference>
<name>A0AAW1NLR1_9CHLO</name>
<dbReference type="FunFam" id="3.30.230.10:FF:000005">
    <property type="entry name" value="DNA gyrase subunit B"/>
    <property type="match status" value="1"/>
</dbReference>
<dbReference type="InterPro" id="IPR013760">
    <property type="entry name" value="Topo_IIA-like_dom_sf"/>
</dbReference>
<dbReference type="Gene3D" id="3.30.565.10">
    <property type="entry name" value="Histidine kinase-like ATPase, C-terminal domain"/>
    <property type="match status" value="1"/>
</dbReference>
<dbReference type="NCBIfam" id="NF004189">
    <property type="entry name" value="PRK05644.1"/>
    <property type="match status" value="1"/>
</dbReference>
<comment type="function">
    <text evidence="11">Control of topological states of DNA by transient breakage and subsequent rejoining of DNA strands. Topoisomerase II makes double-strand breaks.</text>
</comment>
<dbReference type="GO" id="GO:0006265">
    <property type="term" value="P:DNA topological change"/>
    <property type="evidence" value="ECO:0007669"/>
    <property type="project" value="UniProtKB-UniRule"/>
</dbReference>
<dbReference type="FunFam" id="3.40.50.670:FF:000002">
    <property type="entry name" value="DNA gyrase subunit B"/>
    <property type="match status" value="1"/>
</dbReference>
<dbReference type="GO" id="GO:0003918">
    <property type="term" value="F:DNA topoisomerase type II (double strand cut, ATP-hydrolyzing) activity"/>
    <property type="evidence" value="ECO:0007669"/>
    <property type="project" value="UniProtKB-UniRule"/>
</dbReference>
<keyword evidence="7" id="KW-0460">Magnesium</keyword>
<reference evidence="14 15" key="1">
    <citation type="journal article" date="2024" name="Nat. Commun.">
        <title>Phylogenomics reveals the evolutionary origins of lichenization in chlorophyte algae.</title>
        <authorList>
            <person name="Puginier C."/>
            <person name="Libourel C."/>
            <person name="Otte J."/>
            <person name="Skaloud P."/>
            <person name="Haon M."/>
            <person name="Grisel S."/>
            <person name="Petersen M."/>
            <person name="Berrin J.G."/>
            <person name="Delaux P.M."/>
            <person name="Dal Grande F."/>
            <person name="Keller J."/>
        </authorList>
    </citation>
    <scope>NUCLEOTIDE SEQUENCE [LARGE SCALE GENOMIC DNA]</scope>
    <source>
        <strain evidence="14 15">SAG 2036</strain>
    </source>
</reference>